<dbReference type="Proteomes" id="UP000826651">
    <property type="component" value="Unassembled WGS sequence"/>
</dbReference>
<organism evidence="2 3">
    <name type="scientific">Occultella gossypii</name>
    <dbReference type="NCBI Taxonomy" id="2800820"/>
    <lineage>
        <taxon>Bacteria</taxon>
        <taxon>Bacillati</taxon>
        <taxon>Actinomycetota</taxon>
        <taxon>Actinomycetes</taxon>
        <taxon>Micrococcales</taxon>
        <taxon>Ruaniaceae</taxon>
        <taxon>Occultella</taxon>
    </lineage>
</organism>
<evidence type="ECO:0000313" key="3">
    <source>
        <dbReference type="Proteomes" id="UP000826651"/>
    </source>
</evidence>
<evidence type="ECO:0000256" key="1">
    <source>
        <dbReference type="ARBA" id="ARBA00005564"/>
    </source>
</evidence>
<protein>
    <submittedName>
        <fullName evidence="2">Beta-propeller fold lactonase family protein</fullName>
    </submittedName>
</protein>
<name>A0ABS7S8Y4_9MICO</name>
<evidence type="ECO:0000313" key="2">
    <source>
        <dbReference type="EMBL" id="MBZ2196818.1"/>
    </source>
</evidence>
<dbReference type="SUPFAM" id="SSF51004">
    <property type="entry name" value="C-terminal (heme d1) domain of cytochrome cd1-nitrite reductase"/>
    <property type="match status" value="1"/>
</dbReference>
<comment type="caution">
    <text evidence="2">The sequence shown here is derived from an EMBL/GenBank/DDBJ whole genome shotgun (WGS) entry which is preliminary data.</text>
</comment>
<dbReference type="Gene3D" id="2.130.10.10">
    <property type="entry name" value="YVTN repeat-like/Quinoprotein amine dehydrogenase"/>
    <property type="match status" value="1"/>
</dbReference>
<accession>A0ABS7S8Y4</accession>
<dbReference type="PANTHER" id="PTHR30344">
    <property type="entry name" value="6-PHOSPHOGLUCONOLACTONASE-RELATED"/>
    <property type="match status" value="1"/>
</dbReference>
<dbReference type="EMBL" id="JAGSHT010000011">
    <property type="protein sequence ID" value="MBZ2196818.1"/>
    <property type="molecule type" value="Genomic_DNA"/>
</dbReference>
<sequence length="346" mass="35452">MTPSAGSPTVWAASFDVPEAPGLLAAGLTRWARARVGDAPEAHLALPRPSFIAQHPTRPVLYATHHETDGAVVAVRTDIAGGDAPVVLSRRSSGGAIPCHLTVHPEGTWLYIANYGDGTVGAIALDDDGGLTDDAVDLTFSGSSVDPRRQASSHPHATTVSPGGGYLVVTDLGADALRAYRLVAGRPVGEPIVTALPAGAGPRHPAWHRDTLYVACELNGEVAVLAWDEAAGRAEVTASVAATTQPAEASFYLSDIVVHGDHVIVGARGCDTLSALAIGGAGGLRLVTEVATPAWPNHFVVVGTELLVAATHAHRIVSHQLGGFDPIGPASMVAEVAAPMSLSLVP</sequence>
<gene>
    <name evidence="2" type="ORF">KCQ71_11680</name>
</gene>
<dbReference type="PANTHER" id="PTHR30344:SF1">
    <property type="entry name" value="6-PHOSPHOGLUCONOLACTONASE"/>
    <property type="match status" value="1"/>
</dbReference>
<keyword evidence="3" id="KW-1185">Reference proteome</keyword>
<dbReference type="InterPro" id="IPR019405">
    <property type="entry name" value="Lactonase_7-beta_prop"/>
</dbReference>
<dbReference type="InterPro" id="IPR015943">
    <property type="entry name" value="WD40/YVTN_repeat-like_dom_sf"/>
</dbReference>
<dbReference type="InterPro" id="IPR011048">
    <property type="entry name" value="Haem_d1_sf"/>
</dbReference>
<comment type="similarity">
    <text evidence="1">Belongs to the cycloisomerase 2 family.</text>
</comment>
<dbReference type="InterPro" id="IPR050282">
    <property type="entry name" value="Cycloisomerase_2"/>
</dbReference>
<proteinExistence type="inferred from homology"/>
<dbReference type="Pfam" id="PF10282">
    <property type="entry name" value="Lactonase"/>
    <property type="match status" value="1"/>
</dbReference>
<dbReference type="RefSeq" id="WP_223406043.1">
    <property type="nucleotide sequence ID" value="NZ_JAGSHT010000011.1"/>
</dbReference>
<reference evidence="2 3" key="1">
    <citation type="submission" date="2021-04" db="EMBL/GenBank/DDBJ databases">
        <title>Ruania sp. nov., isolated from sandy soil of mangrove forest.</title>
        <authorList>
            <person name="Ge X."/>
            <person name="Huang R."/>
            <person name="Liu W."/>
        </authorList>
    </citation>
    <scope>NUCLEOTIDE SEQUENCE [LARGE SCALE GENOMIC DNA]</scope>
    <source>
        <strain evidence="2 3">N2-46</strain>
    </source>
</reference>